<evidence type="ECO:0000313" key="2">
    <source>
        <dbReference type="EMBL" id="GGD82664.1"/>
    </source>
</evidence>
<feature type="transmembrane region" description="Helical" evidence="1">
    <location>
        <begin position="7"/>
        <end position="27"/>
    </location>
</feature>
<proteinExistence type="predicted"/>
<protein>
    <submittedName>
        <fullName evidence="2">Uncharacterized protein</fullName>
    </submittedName>
</protein>
<reference evidence="2" key="1">
    <citation type="journal article" date="2014" name="Int. J. Syst. Evol. Microbiol.">
        <title>Complete genome sequence of Corynebacterium casei LMG S-19264T (=DSM 44701T), isolated from a smear-ripened cheese.</title>
        <authorList>
            <consortium name="US DOE Joint Genome Institute (JGI-PGF)"/>
            <person name="Walter F."/>
            <person name="Albersmeier A."/>
            <person name="Kalinowski J."/>
            <person name="Ruckert C."/>
        </authorList>
    </citation>
    <scope>NUCLEOTIDE SEQUENCE</scope>
    <source>
        <strain evidence="2">CGMCC 1.12924</strain>
    </source>
</reference>
<keyword evidence="1" id="KW-1133">Transmembrane helix</keyword>
<keyword evidence="1" id="KW-0472">Membrane</keyword>
<dbReference type="AlphaFoldDB" id="A0A8J2Y532"/>
<feature type="transmembrane region" description="Helical" evidence="1">
    <location>
        <begin position="69"/>
        <end position="86"/>
    </location>
</feature>
<name>A0A8J2Y532_9FLAO</name>
<accession>A0A8J2Y532</accession>
<keyword evidence="3" id="KW-1185">Reference proteome</keyword>
<evidence type="ECO:0000256" key="1">
    <source>
        <dbReference type="SAM" id="Phobius"/>
    </source>
</evidence>
<dbReference type="EMBL" id="BMGK01000001">
    <property type="protein sequence ID" value="GGD82664.1"/>
    <property type="molecule type" value="Genomic_DNA"/>
</dbReference>
<reference evidence="2" key="2">
    <citation type="submission" date="2020-09" db="EMBL/GenBank/DDBJ databases">
        <authorList>
            <person name="Sun Q."/>
            <person name="Zhou Y."/>
        </authorList>
    </citation>
    <scope>NUCLEOTIDE SEQUENCE</scope>
    <source>
        <strain evidence="2">CGMCC 1.12924</strain>
    </source>
</reference>
<feature type="transmembrane region" description="Helical" evidence="1">
    <location>
        <begin position="115"/>
        <end position="135"/>
    </location>
</feature>
<gene>
    <name evidence="2" type="ORF">GCM10011312_03540</name>
</gene>
<keyword evidence="1" id="KW-0812">Transmembrane</keyword>
<organism evidence="2 3">
    <name type="scientific">Planktosalinus lacus</name>
    <dbReference type="NCBI Taxonomy" id="1526573"/>
    <lineage>
        <taxon>Bacteria</taxon>
        <taxon>Pseudomonadati</taxon>
        <taxon>Bacteroidota</taxon>
        <taxon>Flavobacteriia</taxon>
        <taxon>Flavobacteriales</taxon>
        <taxon>Flavobacteriaceae</taxon>
        <taxon>Planktosalinus</taxon>
    </lineage>
</organism>
<comment type="caution">
    <text evidence="2">The sequence shown here is derived from an EMBL/GenBank/DDBJ whole genome shotgun (WGS) entry which is preliminary data.</text>
</comment>
<dbReference type="RefSeq" id="WP_229741261.1">
    <property type="nucleotide sequence ID" value="NZ_BMGK01000001.1"/>
</dbReference>
<sequence>MALHKILRIVVLILSLIGIALLATILTGSENYISLYMNIAYAVLAIAVLFTVLFSFTQLFTHKDALKKTLISVVLFVLVIVISYFLSEGVEVTKDGVQIVSERGSKWVGTGLRTFYFLAIIAIGLMIFSGIQKLIKN</sequence>
<evidence type="ECO:0000313" key="3">
    <source>
        <dbReference type="Proteomes" id="UP000652231"/>
    </source>
</evidence>
<feature type="transmembrane region" description="Helical" evidence="1">
    <location>
        <begin position="39"/>
        <end position="57"/>
    </location>
</feature>
<dbReference type="Proteomes" id="UP000652231">
    <property type="component" value="Unassembled WGS sequence"/>
</dbReference>